<dbReference type="InterPro" id="IPR027417">
    <property type="entry name" value="P-loop_NTPase"/>
</dbReference>
<gene>
    <name evidence="2" type="ORF">ACFP56_08675</name>
</gene>
<dbReference type="InterPro" id="IPR027785">
    <property type="entry name" value="UvrD-like_helicase_C"/>
</dbReference>
<dbReference type="Pfam" id="PF13604">
    <property type="entry name" value="AAA_30"/>
    <property type="match status" value="1"/>
</dbReference>
<dbReference type="Pfam" id="PF13538">
    <property type="entry name" value="UvrD_C_2"/>
    <property type="match status" value="1"/>
</dbReference>
<reference evidence="3" key="1">
    <citation type="journal article" date="2019" name="Int. J. Syst. Evol. Microbiol.">
        <title>The Global Catalogue of Microorganisms (GCM) 10K type strain sequencing project: providing services to taxonomists for standard genome sequencing and annotation.</title>
        <authorList>
            <consortium name="The Broad Institute Genomics Platform"/>
            <consortium name="The Broad Institute Genome Sequencing Center for Infectious Disease"/>
            <person name="Wu L."/>
            <person name="Ma J."/>
        </authorList>
    </citation>
    <scope>NUCLEOTIDE SEQUENCE [LARGE SCALE GENOMIC DNA]</scope>
    <source>
        <strain evidence="3">PCU 280</strain>
    </source>
</reference>
<keyword evidence="3" id="KW-1185">Reference proteome</keyword>
<evidence type="ECO:0000313" key="2">
    <source>
        <dbReference type="EMBL" id="MFC6332694.1"/>
    </source>
</evidence>
<proteinExistence type="predicted"/>
<accession>A0ABW1V5G5</accession>
<dbReference type="SUPFAM" id="SSF52540">
    <property type="entry name" value="P-loop containing nucleoside triphosphate hydrolases"/>
    <property type="match status" value="2"/>
</dbReference>
<dbReference type="Proteomes" id="UP001596233">
    <property type="component" value="Unassembled WGS sequence"/>
</dbReference>
<comment type="caution">
    <text evidence="2">The sequence shown here is derived from an EMBL/GenBank/DDBJ whole genome shotgun (WGS) entry which is preliminary data.</text>
</comment>
<name>A0ABW1V5G5_9BACL</name>
<dbReference type="EMBL" id="JBHSTE010000003">
    <property type="protein sequence ID" value="MFC6332694.1"/>
    <property type="molecule type" value="Genomic_DNA"/>
</dbReference>
<sequence length="919" mass="106040">MTTRPETIRRIDEQIFRSDAAICRHIEQLDVMGRGAVSQDILSNLRTFVEHTMFKIYAHANDTTYDYQQIGKAISFVKTKGNLKFLWRFHAYLQIVASHYTLEPEDSERVMLKYYEFMLKIKALLKTEHGLEVLANLDKFPLNTDRNLQEYYEKIAVRLSSRNHNADRSSSVNVRYYIHKVKPFFVNQHIYYEVTFFPATGKTNKFDRIIAFTKLDISKYYAVKLWTVEENISLLGKTMPILIIVDWEVAIRPIEIEKFSRIFGITLQNHASSAEGRGLMRFLTQTGFNLVELLCFEETHYRKVRSDILAMFNAKVSNLFDLFDRCREIIGSNRPGCTILRYLLYHLNNKVLTDQLGDSNEHLSNLRLQWGCIPFDKMPFCTSPLSHNPRLGDLFDCLDASNREHEMLARLILINTGINGQLYTPRKELERFGDVDSLVNTFNMKLHRSPRQQARRIKERNGHFYIVGYENDTVQIIRKLIELSSNGVQNYVNSVDAWLASGAYQVDCEEKKASLRQMFTQSSVALIYGSAGTGKSTLINHVSNLFKNQSKLYLAHTNPAVDNMKRKVSVPTDNADFMTVTKFIKKHSIRTEYDIVIIDECSTINNSDMKEILIKAEFELLILVGDIYQIEAIQFGNWFSVAKGFLPKSSINELLQPYRSRDNAELQTLWDRVRSMDDRIVETIARNQYSVTLDDSIFTAAESDEIILCLNYDGLYGINNINRFLQQANPNPAVPWGLQLYKIGDPILFNESDRFMPVIYNNIKGWIVDIKFVKDKIQFDIEVDKSINGLEARYCDFELLESAAPGRSVIRFTVDDHTNIDENLEVPVTAIVPFQVSYAVSIHKAQGLEFNSVKVVITDEVEDHITHSIFYTAITRTREKLKVYWTPEVGHRVLGAIKPRDVGRDISFLRNALTEYSTT</sequence>
<dbReference type="RefSeq" id="WP_379233401.1">
    <property type="nucleotide sequence ID" value="NZ_JBHSTE010000003.1"/>
</dbReference>
<protein>
    <submittedName>
        <fullName evidence="2">ATP-dependent RecD-like DNA helicase</fullName>
    </submittedName>
</protein>
<dbReference type="Gene3D" id="3.40.50.300">
    <property type="entry name" value="P-loop containing nucleotide triphosphate hydrolases"/>
    <property type="match status" value="2"/>
</dbReference>
<dbReference type="CDD" id="cd18809">
    <property type="entry name" value="SF1_C_RecD"/>
    <property type="match status" value="1"/>
</dbReference>
<organism evidence="2 3">
    <name type="scientific">Paenibacillus septentrionalis</name>
    <dbReference type="NCBI Taxonomy" id="429342"/>
    <lineage>
        <taxon>Bacteria</taxon>
        <taxon>Bacillati</taxon>
        <taxon>Bacillota</taxon>
        <taxon>Bacilli</taxon>
        <taxon>Bacillales</taxon>
        <taxon>Paenibacillaceae</taxon>
        <taxon>Paenibacillus</taxon>
    </lineage>
</organism>
<feature type="domain" description="UvrD-like helicase C-terminal" evidence="1">
    <location>
        <begin position="837"/>
        <end position="882"/>
    </location>
</feature>
<evidence type="ECO:0000313" key="3">
    <source>
        <dbReference type="Proteomes" id="UP001596233"/>
    </source>
</evidence>
<evidence type="ECO:0000259" key="1">
    <source>
        <dbReference type="Pfam" id="PF13538"/>
    </source>
</evidence>